<dbReference type="EMBL" id="CP036434">
    <property type="protein sequence ID" value="QDV09251.1"/>
    <property type="molecule type" value="Genomic_DNA"/>
</dbReference>
<evidence type="ECO:0000313" key="1">
    <source>
        <dbReference type="EMBL" id="QDV09251.1"/>
    </source>
</evidence>
<dbReference type="AlphaFoldDB" id="A0A518EYT4"/>
<keyword evidence="2" id="KW-1185">Reference proteome</keyword>
<proteinExistence type="predicted"/>
<reference evidence="1 2" key="1">
    <citation type="submission" date="2019-02" db="EMBL/GenBank/DDBJ databases">
        <title>Deep-cultivation of Planctomycetes and their phenomic and genomic characterization uncovers novel biology.</title>
        <authorList>
            <person name="Wiegand S."/>
            <person name="Jogler M."/>
            <person name="Boedeker C."/>
            <person name="Pinto D."/>
            <person name="Vollmers J."/>
            <person name="Rivas-Marin E."/>
            <person name="Kohn T."/>
            <person name="Peeters S.H."/>
            <person name="Heuer A."/>
            <person name="Rast P."/>
            <person name="Oberbeckmann S."/>
            <person name="Bunk B."/>
            <person name="Jeske O."/>
            <person name="Meyerdierks A."/>
            <person name="Storesund J.E."/>
            <person name="Kallscheuer N."/>
            <person name="Luecker S."/>
            <person name="Lage O.M."/>
            <person name="Pohl T."/>
            <person name="Merkel B.J."/>
            <person name="Hornburger P."/>
            <person name="Mueller R.-W."/>
            <person name="Bruemmer F."/>
            <person name="Labrenz M."/>
            <person name="Spormann A.M."/>
            <person name="Op den Camp H."/>
            <person name="Overmann J."/>
            <person name="Amann R."/>
            <person name="Jetten M.S.M."/>
            <person name="Mascher T."/>
            <person name="Medema M.H."/>
            <person name="Devos D.P."/>
            <person name="Kaster A.-K."/>
            <person name="Ovreas L."/>
            <person name="Rohde M."/>
            <person name="Galperin M.Y."/>
            <person name="Jogler C."/>
        </authorList>
    </citation>
    <scope>NUCLEOTIDE SEQUENCE [LARGE SCALE GENOMIC DNA]</scope>
    <source>
        <strain evidence="1 2">Poly30</strain>
    </source>
</reference>
<protein>
    <submittedName>
        <fullName evidence="1">Uncharacterized protein</fullName>
    </submittedName>
</protein>
<evidence type="ECO:0000313" key="2">
    <source>
        <dbReference type="Proteomes" id="UP000320390"/>
    </source>
</evidence>
<sequence length="105" mass="11539">MMSIGSGFPSSEVRSPAVSGCRNCALFADMLITSSSNPVDLISWDFGKQLQNTIVFFRTDGRISAFQLSPFGLFTGVTVATSGIEQLFFCNFVREEDQACSMVRY</sequence>
<organism evidence="1 2">
    <name type="scientific">Saltatorellus ferox</name>
    <dbReference type="NCBI Taxonomy" id="2528018"/>
    <lineage>
        <taxon>Bacteria</taxon>
        <taxon>Pseudomonadati</taxon>
        <taxon>Planctomycetota</taxon>
        <taxon>Planctomycetia</taxon>
        <taxon>Planctomycetia incertae sedis</taxon>
        <taxon>Saltatorellus</taxon>
    </lineage>
</organism>
<dbReference type="Proteomes" id="UP000320390">
    <property type="component" value="Chromosome"/>
</dbReference>
<accession>A0A518EYT4</accession>
<name>A0A518EYT4_9BACT</name>
<gene>
    <name evidence="1" type="ORF">Poly30_48080</name>
</gene>